<evidence type="ECO:0000313" key="5">
    <source>
        <dbReference type="Proteomes" id="UP001228504"/>
    </source>
</evidence>
<keyword evidence="5" id="KW-1185">Reference proteome</keyword>
<dbReference type="InterPro" id="IPR010090">
    <property type="entry name" value="Phage_tape_meas"/>
</dbReference>
<keyword evidence="1" id="KW-1188">Viral release from host cell</keyword>
<dbReference type="SUPFAM" id="SSF57997">
    <property type="entry name" value="Tropomyosin"/>
    <property type="match status" value="1"/>
</dbReference>
<sequence length="1243" mass="136352">MSDEQLLVTLGVQDKGATKQISTLKKELNYLDKEYKATSKGSKDFEKTQEGLKTKLTYLEKKYEIQNSKLKAYNKQLAESKQKVNKKKEELEKLKNAEGDNTKAIEKAEKQLERYQNQMRTATHNISLTEIEMKNLKKDIDNTNNSLKSKALDDYKSKMKNISKSMQDHGDKIKKIGEGITTVGKGMSVASAGIVAAGAAGVVSYKEVKGGLDNVIKATGATGEAAKGLEKTYKNIASNSGDDFGAIGSALGEVNTRFGYVDKKAEDCTKTFLEFARINNTDATSSVQLVSRAMGDAGIKADKYNEILDELTSAAQASGISIDRLTENLTKYGAPMRALGFDTKESIAIFSSWEKAGVNTEIAFSGMKKAISNWSSAGKDSRKEFKKTLDEIAKCPDIASATTKAIKIFGQKAGPDLADAIKGGRFQYEDFLKIIEKSQGTVKNTFNQITDGTEDAAIAMNNAKLASAELGKTIMVAATPLLKELSNQVKSASKWFNSLDDNTKQTIVKVAAFTATLGPATLMLGKLTSGVGGFVKFAGKGVSKLSDFGKGASKVKEGTELAGKGVGLLSKGMGLLNPVTIGVTAAIGALYAGMKVAGAYSNVMNKNILHTREKMTWLERAVADFTGTQTKSKEELIKSGLVYKDFGKNISQEFQKKVEENTRKVNEFNLKLGEINFDKVITKKESEEFKQRVTSMCDGAINAIKSKQEESNKSMKEFFVSDGVLDESEKRVLNFMKKNSDNQINEVNKLKKEIFDIEQRALNEKRGLSDKEVELIKEKNNRIAQVELEALGKTHEEVLYAQNEFQERIRGISLEDASKLMQEKTKIRDEEITKIKASYDTKIALLKENLAQADGEDKKAIQDKITAAENERNEKLKITNGMYADYLKILGEKNPEILAEINKYNGEMLTQQDKSSQKILGTIKSQYDGIDTITSDGTYSMYNKIHGTWSSVSVDIDERTGEILGIYDSFNGAAGGYTKKVADNVKKMGAQHQVSGAEIERALNNMKNVTINASGQMVDSNGRVISTLKDVKRNADGTREGILNLNGRPIHIKANTNGAISNLNEVRSKINNIPGSKRVTIMTVFEAIGNGIKSIFGFAKGTTSAPSGVHVVGEEGFELARRGNSFAVVGVNGPEFRRFRGGEEIIPHNRSVGMLRNVMTSGGYFSSKSFESKSLTKTINTNNQRIITNSNSKQEMKEFADEIIKGFMVALSGLQIEPHIQIGNKEVTDIISNELAIRSRRRR</sequence>
<evidence type="ECO:0000259" key="3">
    <source>
        <dbReference type="Pfam" id="PF10145"/>
    </source>
</evidence>
<name>A0ABT9US34_9FIRM</name>
<dbReference type="PANTHER" id="PTHR37813:SF1">
    <property type="entry name" value="FELS-2 PROPHAGE PROTEIN"/>
    <property type="match status" value="1"/>
</dbReference>
<dbReference type="PANTHER" id="PTHR37813">
    <property type="entry name" value="FELS-2 PROPHAGE PROTEIN"/>
    <property type="match status" value="1"/>
</dbReference>
<dbReference type="NCBIfam" id="TIGR01760">
    <property type="entry name" value="tape_meas_TP901"/>
    <property type="match status" value="1"/>
</dbReference>
<accession>A0ABT9US34</accession>
<feature type="coiled-coil region" evidence="2">
    <location>
        <begin position="733"/>
        <end position="760"/>
    </location>
</feature>
<keyword evidence="2" id="KW-0175">Coiled coil</keyword>
<evidence type="ECO:0000256" key="1">
    <source>
        <dbReference type="ARBA" id="ARBA00022612"/>
    </source>
</evidence>
<dbReference type="Gene3D" id="1.10.287.1490">
    <property type="match status" value="1"/>
</dbReference>
<feature type="coiled-coil region" evidence="2">
    <location>
        <begin position="63"/>
        <end position="153"/>
    </location>
</feature>
<protein>
    <submittedName>
        <fullName evidence="4">TP901 family phage tail tape measure protein</fullName>
    </submittedName>
</protein>
<evidence type="ECO:0000313" key="4">
    <source>
        <dbReference type="EMBL" id="MDQ0149121.1"/>
    </source>
</evidence>
<feature type="domain" description="Phage tail tape measure protein" evidence="3">
    <location>
        <begin position="249"/>
        <end position="388"/>
    </location>
</feature>
<comment type="caution">
    <text evidence="4">The sequence shown here is derived from an EMBL/GenBank/DDBJ whole genome shotgun (WGS) entry which is preliminary data.</text>
</comment>
<dbReference type="RefSeq" id="WP_307484147.1">
    <property type="nucleotide sequence ID" value="NZ_JAUSUF010000002.1"/>
</dbReference>
<proteinExistence type="predicted"/>
<evidence type="ECO:0000256" key="2">
    <source>
        <dbReference type="SAM" id="Coils"/>
    </source>
</evidence>
<dbReference type="EMBL" id="JAUSUF010000002">
    <property type="protein sequence ID" value="MDQ0149121.1"/>
    <property type="molecule type" value="Genomic_DNA"/>
</dbReference>
<reference evidence="4 5" key="1">
    <citation type="submission" date="2023-07" db="EMBL/GenBank/DDBJ databases">
        <title>Genomic Encyclopedia of Type Strains, Phase IV (KMG-IV): sequencing the most valuable type-strain genomes for metagenomic binning, comparative biology and taxonomic classification.</title>
        <authorList>
            <person name="Goeker M."/>
        </authorList>
    </citation>
    <scope>NUCLEOTIDE SEQUENCE [LARGE SCALE GENOMIC DNA]</scope>
    <source>
        <strain evidence="4 5">DSM 20694</strain>
    </source>
</reference>
<gene>
    <name evidence="4" type="ORF">J2S18_001051</name>
</gene>
<organism evidence="4 5">
    <name type="scientific">Eubacterium multiforme</name>
    <dbReference type="NCBI Taxonomy" id="83339"/>
    <lineage>
        <taxon>Bacteria</taxon>
        <taxon>Bacillati</taxon>
        <taxon>Bacillota</taxon>
        <taxon>Clostridia</taxon>
        <taxon>Eubacteriales</taxon>
        <taxon>Eubacteriaceae</taxon>
        <taxon>Eubacterium</taxon>
    </lineage>
</organism>
<dbReference type="Pfam" id="PF10145">
    <property type="entry name" value="PhageMin_Tail"/>
    <property type="match status" value="1"/>
</dbReference>
<dbReference type="Proteomes" id="UP001228504">
    <property type="component" value="Unassembled WGS sequence"/>
</dbReference>